<organism evidence="1 2">
    <name type="scientific">Artemia franciscana</name>
    <name type="common">Brine shrimp</name>
    <name type="synonym">Artemia sanfranciscana</name>
    <dbReference type="NCBI Taxonomy" id="6661"/>
    <lineage>
        <taxon>Eukaryota</taxon>
        <taxon>Metazoa</taxon>
        <taxon>Ecdysozoa</taxon>
        <taxon>Arthropoda</taxon>
        <taxon>Crustacea</taxon>
        <taxon>Branchiopoda</taxon>
        <taxon>Anostraca</taxon>
        <taxon>Artemiidae</taxon>
        <taxon>Artemia</taxon>
    </lineage>
</organism>
<dbReference type="AlphaFoldDB" id="A0AA88L8W5"/>
<evidence type="ECO:0000313" key="2">
    <source>
        <dbReference type="Proteomes" id="UP001187531"/>
    </source>
</evidence>
<reference evidence="1" key="1">
    <citation type="submission" date="2023-07" db="EMBL/GenBank/DDBJ databases">
        <title>Chromosome-level genome assembly of Artemia franciscana.</title>
        <authorList>
            <person name="Jo E."/>
        </authorList>
    </citation>
    <scope>NUCLEOTIDE SEQUENCE</scope>
    <source>
        <tissue evidence="1">Whole body</tissue>
    </source>
</reference>
<evidence type="ECO:0000313" key="1">
    <source>
        <dbReference type="EMBL" id="KAK2721452.1"/>
    </source>
</evidence>
<accession>A0AA88L8W5</accession>
<comment type="caution">
    <text evidence="1">The sequence shown here is derived from an EMBL/GenBank/DDBJ whole genome shotgun (WGS) entry which is preliminary data.</text>
</comment>
<gene>
    <name evidence="1" type="ORF">QYM36_003666</name>
</gene>
<proteinExistence type="predicted"/>
<dbReference type="EMBL" id="JAVRJZ010000006">
    <property type="protein sequence ID" value="KAK2721452.1"/>
    <property type="molecule type" value="Genomic_DNA"/>
</dbReference>
<protein>
    <submittedName>
        <fullName evidence="1">Uncharacterized protein</fullName>
    </submittedName>
</protein>
<keyword evidence="2" id="KW-1185">Reference proteome</keyword>
<dbReference type="Proteomes" id="UP001187531">
    <property type="component" value="Unassembled WGS sequence"/>
</dbReference>
<name>A0AA88L8W5_ARTSF</name>
<sequence length="96" mass="10897">MQRRTYSTTVSTHISDIKLNLSGILCNLVEANDFEDSIALESDIRTSNFIYALRYPRESLVQQQIRHTDRGNVDSICSTEADGLIVSAYHVMDCNR</sequence>
<feature type="non-terminal residue" evidence="1">
    <location>
        <position position="1"/>
    </location>
</feature>